<gene>
    <name evidence="2" type="ORF">SAMN05444171_5498</name>
</gene>
<dbReference type="Proteomes" id="UP000183208">
    <property type="component" value="Unassembled WGS sequence"/>
</dbReference>
<dbReference type="OrthoDB" id="8249708at2"/>
<protein>
    <recommendedName>
        <fullName evidence="4">Acid stress chaperone HdeA</fullName>
    </recommendedName>
</protein>
<proteinExistence type="predicted"/>
<organism evidence="2 3">
    <name type="scientific">Bradyrhizobium lablabi</name>
    <dbReference type="NCBI Taxonomy" id="722472"/>
    <lineage>
        <taxon>Bacteria</taxon>
        <taxon>Pseudomonadati</taxon>
        <taxon>Pseudomonadota</taxon>
        <taxon>Alphaproteobacteria</taxon>
        <taxon>Hyphomicrobiales</taxon>
        <taxon>Nitrobacteraceae</taxon>
        <taxon>Bradyrhizobium</taxon>
    </lineage>
</organism>
<evidence type="ECO:0000313" key="3">
    <source>
        <dbReference type="Proteomes" id="UP000183208"/>
    </source>
</evidence>
<reference evidence="2 3" key="1">
    <citation type="submission" date="2016-10" db="EMBL/GenBank/DDBJ databases">
        <authorList>
            <person name="de Groot N.N."/>
        </authorList>
    </citation>
    <scope>NUCLEOTIDE SEQUENCE [LARGE SCALE GENOMIC DNA]</scope>
    <source>
        <strain evidence="2 3">GAS522</strain>
    </source>
</reference>
<feature type="signal peptide" evidence="1">
    <location>
        <begin position="1"/>
        <end position="22"/>
    </location>
</feature>
<dbReference type="EMBL" id="FNTI01000001">
    <property type="protein sequence ID" value="SED87759.1"/>
    <property type="molecule type" value="Genomic_DNA"/>
</dbReference>
<dbReference type="AlphaFoldDB" id="A0A1M7DX96"/>
<name>A0A1M7DX96_9BRAD</name>
<evidence type="ECO:0000256" key="1">
    <source>
        <dbReference type="SAM" id="SignalP"/>
    </source>
</evidence>
<keyword evidence="1" id="KW-0732">Signal</keyword>
<dbReference type="RefSeq" id="WP_074825653.1">
    <property type="nucleotide sequence ID" value="NZ_FNTI01000001.1"/>
</dbReference>
<accession>A0A1M7DX96</accession>
<feature type="chain" id="PRO_5030031867" description="Acid stress chaperone HdeA" evidence="1">
    <location>
        <begin position="23"/>
        <end position="94"/>
    </location>
</feature>
<evidence type="ECO:0000313" key="2">
    <source>
        <dbReference type="EMBL" id="SED87759.1"/>
    </source>
</evidence>
<evidence type="ECO:0008006" key="4">
    <source>
        <dbReference type="Google" id="ProtNLM"/>
    </source>
</evidence>
<sequence length="94" mass="10013">MNRSIGTAVFASVMVVAGAAAAQGLLVDAAADKVIKKFEAATCDQLKAQKNEPPSEKEKIGLDLLRDDPKARVAFIDKIAAPVLNKMFECDIIP</sequence>